<keyword evidence="1" id="KW-0732">Signal</keyword>
<gene>
    <name evidence="2" type="ORF">Prum_015470</name>
</gene>
<dbReference type="AlphaFoldDB" id="A0A6V8L5I7"/>
<dbReference type="EMBL" id="BLPG01000001">
    <property type="protein sequence ID" value="GFJ87905.1"/>
    <property type="molecule type" value="Genomic_DNA"/>
</dbReference>
<dbReference type="Proteomes" id="UP000482960">
    <property type="component" value="Unassembled WGS sequence"/>
</dbReference>
<reference evidence="2 3" key="1">
    <citation type="submission" date="2020-03" db="EMBL/GenBank/DDBJ databases">
        <title>Whole genome shotgun sequence of Phytohabitans rumicis NBRC 108638.</title>
        <authorList>
            <person name="Komaki H."/>
            <person name="Tamura T."/>
        </authorList>
    </citation>
    <scope>NUCLEOTIDE SEQUENCE [LARGE SCALE GENOMIC DNA]</scope>
    <source>
        <strain evidence="2 3">NBRC 108638</strain>
    </source>
</reference>
<comment type="caution">
    <text evidence="2">The sequence shown here is derived from an EMBL/GenBank/DDBJ whole genome shotgun (WGS) entry which is preliminary data.</text>
</comment>
<organism evidence="2 3">
    <name type="scientific">Phytohabitans rumicis</name>
    <dbReference type="NCBI Taxonomy" id="1076125"/>
    <lineage>
        <taxon>Bacteria</taxon>
        <taxon>Bacillati</taxon>
        <taxon>Actinomycetota</taxon>
        <taxon>Actinomycetes</taxon>
        <taxon>Micromonosporales</taxon>
        <taxon>Micromonosporaceae</taxon>
    </lineage>
</organism>
<proteinExistence type="predicted"/>
<evidence type="ECO:0008006" key="4">
    <source>
        <dbReference type="Google" id="ProtNLM"/>
    </source>
</evidence>
<evidence type="ECO:0000313" key="3">
    <source>
        <dbReference type="Proteomes" id="UP000482960"/>
    </source>
</evidence>
<feature type="signal peptide" evidence="1">
    <location>
        <begin position="1"/>
        <end position="26"/>
    </location>
</feature>
<dbReference type="RefSeq" id="WP_173075051.1">
    <property type="nucleotide sequence ID" value="NZ_BAABJB010000029.1"/>
</dbReference>
<accession>A0A6V8L5I7</accession>
<keyword evidence="3" id="KW-1185">Reference proteome</keyword>
<dbReference type="PROSITE" id="PS51257">
    <property type="entry name" value="PROKAR_LIPOPROTEIN"/>
    <property type="match status" value="1"/>
</dbReference>
<protein>
    <recommendedName>
        <fullName evidence="4">DUF3558 domain-containing protein</fullName>
    </recommendedName>
</protein>
<reference evidence="2 3" key="2">
    <citation type="submission" date="2020-03" db="EMBL/GenBank/DDBJ databases">
        <authorList>
            <person name="Ichikawa N."/>
            <person name="Kimura A."/>
            <person name="Kitahashi Y."/>
            <person name="Uohara A."/>
        </authorList>
    </citation>
    <scope>NUCLEOTIDE SEQUENCE [LARGE SCALE GENOMIC DNA]</scope>
    <source>
        <strain evidence="2 3">NBRC 108638</strain>
    </source>
</reference>
<feature type="chain" id="PRO_5038844314" description="DUF3558 domain-containing protein" evidence="1">
    <location>
        <begin position="27"/>
        <end position="178"/>
    </location>
</feature>
<evidence type="ECO:0000313" key="2">
    <source>
        <dbReference type="EMBL" id="GFJ87905.1"/>
    </source>
</evidence>
<evidence type="ECO:0000256" key="1">
    <source>
        <dbReference type="SAM" id="SignalP"/>
    </source>
</evidence>
<sequence>MTDVRGRGWRAWWLSAAAVAVMSAAAACGSTPAEQPARAGDAAPASAGAAAEAKQVDVCALLTVDEVTQVIGAQGGTDPQARTKGNGGGSCVWENPDTYHSITVEIGGPGTAVTGKLPDESPYGQTEAGPDGIRFASGGIAEFVVRDRACEIQVVTNAAGTADRTTAVRLIGLVRGRA</sequence>
<name>A0A6V8L5I7_9ACTN</name>